<evidence type="ECO:0000256" key="2">
    <source>
        <dbReference type="SAM" id="Phobius"/>
    </source>
</evidence>
<evidence type="ECO:0000313" key="3">
    <source>
        <dbReference type="EMBL" id="KAF4663323.1"/>
    </source>
</evidence>
<feature type="compositionally biased region" description="Basic and acidic residues" evidence="1">
    <location>
        <begin position="87"/>
        <end position="100"/>
    </location>
</feature>
<sequence length="511" mass="56961">MAPPRSRRAHGGGRATDADAPTRKEDLANSFGDDDADRYAVGDDKRALFESFKTESSTGGGQKAHQRSRHQQQEPSGKGGIYYANDPGHDSSESKSKSQERALAAAQKAAARRSRDSEGFTWKKASIGLLFLSLFSAGALSTVFTIYDFFAAGFKHVDINDAPALRQVLLSGDPALVYCFDKSMKVNKVPPVLKETDRDLRGIASTYTMDCHEPLPDTGKSIYQKYKFSSNLMPAFVVANGDRPIQLNPNSMASPQTVVEFTKANTKPIVRFAKNAKQLDGMCLSRQRCLLIGYRSKFPDQVKKVLRNAMKSHRGLRVVALDTSKYRLKLDPAIVPLKEGGGHRDGKWKKGGSKSLSFMCLNTPDRKVDLDGLTKGMVEVLPLVDKGKQLERDYDAVSFMKECDSGESPNMKEMLDLPSISLRPPKQPKARQQQQQQSTGNDDAGARDERQRLREEFHERRKQNGGRDALEEEEPPIVTDVDDYDDADNDDDAEWDELLNAEEEEEELNLY</sequence>
<feature type="compositionally biased region" description="Basic and acidic residues" evidence="1">
    <location>
        <begin position="16"/>
        <end position="27"/>
    </location>
</feature>
<feature type="transmembrane region" description="Helical" evidence="2">
    <location>
        <begin position="125"/>
        <end position="147"/>
    </location>
</feature>
<organism evidence="3 4">
    <name type="scientific">Perkinsus olseni</name>
    <name type="common">Perkinsus atlanticus</name>
    <dbReference type="NCBI Taxonomy" id="32597"/>
    <lineage>
        <taxon>Eukaryota</taxon>
        <taxon>Sar</taxon>
        <taxon>Alveolata</taxon>
        <taxon>Perkinsozoa</taxon>
        <taxon>Perkinsea</taxon>
        <taxon>Perkinsida</taxon>
        <taxon>Perkinsidae</taxon>
        <taxon>Perkinsus</taxon>
    </lineage>
</organism>
<comment type="caution">
    <text evidence="3">The sequence shown here is derived from an EMBL/GenBank/DDBJ whole genome shotgun (WGS) entry which is preliminary data.</text>
</comment>
<dbReference type="OrthoDB" id="43605at2759"/>
<accession>A0A7J6LVM4</accession>
<evidence type="ECO:0000256" key="1">
    <source>
        <dbReference type="SAM" id="MobiDB-lite"/>
    </source>
</evidence>
<name>A0A7J6LVM4_PEROL</name>
<gene>
    <name evidence="3" type="ORF">FOZ61_001748</name>
</gene>
<dbReference type="EMBL" id="JABAHT010000145">
    <property type="protein sequence ID" value="KAF4663323.1"/>
    <property type="molecule type" value="Genomic_DNA"/>
</dbReference>
<proteinExistence type="predicted"/>
<feature type="region of interest" description="Disordered" evidence="1">
    <location>
        <begin position="419"/>
        <end position="493"/>
    </location>
</feature>
<reference evidence="3 4" key="1">
    <citation type="submission" date="2020-04" db="EMBL/GenBank/DDBJ databases">
        <title>Perkinsus olseni comparative genomics.</title>
        <authorList>
            <person name="Bogema D.R."/>
        </authorList>
    </citation>
    <scope>NUCLEOTIDE SEQUENCE [LARGE SCALE GENOMIC DNA]</scope>
    <source>
        <strain evidence="3">ATCC PRA-179</strain>
    </source>
</reference>
<feature type="region of interest" description="Disordered" evidence="1">
    <location>
        <begin position="50"/>
        <end position="110"/>
    </location>
</feature>
<dbReference type="Proteomes" id="UP000570595">
    <property type="component" value="Unassembled WGS sequence"/>
</dbReference>
<dbReference type="AlphaFoldDB" id="A0A7J6LVM4"/>
<feature type="compositionally biased region" description="Basic residues" evidence="1">
    <location>
        <begin position="1"/>
        <end position="11"/>
    </location>
</feature>
<feature type="compositionally biased region" description="Basic and acidic residues" evidence="1">
    <location>
        <begin position="444"/>
        <end position="459"/>
    </location>
</feature>
<keyword evidence="2" id="KW-1133">Transmembrane helix</keyword>
<evidence type="ECO:0000313" key="4">
    <source>
        <dbReference type="Proteomes" id="UP000570595"/>
    </source>
</evidence>
<feature type="region of interest" description="Disordered" evidence="1">
    <location>
        <begin position="1"/>
        <end position="38"/>
    </location>
</feature>
<protein>
    <submittedName>
        <fullName evidence="3">Uncharacterized protein</fullName>
    </submittedName>
</protein>
<feature type="compositionally biased region" description="Acidic residues" evidence="1">
    <location>
        <begin position="470"/>
        <end position="493"/>
    </location>
</feature>
<keyword evidence="2" id="KW-0472">Membrane</keyword>
<keyword evidence="2" id="KW-0812">Transmembrane</keyword>